<keyword evidence="2" id="KW-1185">Reference proteome</keyword>
<name>A0A853B0G8_9PSEU</name>
<protein>
    <submittedName>
        <fullName evidence="1">Uncharacterized protein</fullName>
    </submittedName>
</protein>
<sequence length="72" mass="8127">MKKPFPGSTNSRLMTAEALLRAALSPPWKHYGNSGERAGEISSSAFFDDHRRRIETFSDEVRRRTRDAAAFA</sequence>
<dbReference type="Proteomes" id="UP000549616">
    <property type="component" value="Unassembled WGS sequence"/>
</dbReference>
<dbReference type="RefSeq" id="WP_179772720.1">
    <property type="nucleotide sequence ID" value="NZ_JACCFK010000001.1"/>
</dbReference>
<evidence type="ECO:0000313" key="1">
    <source>
        <dbReference type="EMBL" id="NYI88490.1"/>
    </source>
</evidence>
<organism evidence="1 2">
    <name type="scientific">Amycolatopsis endophytica</name>
    <dbReference type="NCBI Taxonomy" id="860233"/>
    <lineage>
        <taxon>Bacteria</taxon>
        <taxon>Bacillati</taxon>
        <taxon>Actinomycetota</taxon>
        <taxon>Actinomycetes</taxon>
        <taxon>Pseudonocardiales</taxon>
        <taxon>Pseudonocardiaceae</taxon>
        <taxon>Amycolatopsis</taxon>
    </lineage>
</organism>
<dbReference type="EMBL" id="JACCFK010000001">
    <property type="protein sequence ID" value="NYI88490.1"/>
    <property type="molecule type" value="Genomic_DNA"/>
</dbReference>
<comment type="caution">
    <text evidence="1">The sequence shown here is derived from an EMBL/GenBank/DDBJ whole genome shotgun (WGS) entry which is preliminary data.</text>
</comment>
<gene>
    <name evidence="1" type="ORF">HNR02_001813</name>
</gene>
<reference evidence="1 2" key="1">
    <citation type="submission" date="2020-07" db="EMBL/GenBank/DDBJ databases">
        <title>Sequencing the genomes of 1000 actinobacteria strains.</title>
        <authorList>
            <person name="Klenk H.-P."/>
        </authorList>
    </citation>
    <scope>NUCLEOTIDE SEQUENCE [LARGE SCALE GENOMIC DNA]</scope>
    <source>
        <strain evidence="1 2">DSM 104006</strain>
    </source>
</reference>
<evidence type="ECO:0000313" key="2">
    <source>
        <dbReference type="Proteomes" id="UP000549616"/>
    </source>
</evidence>
<accession>A0A853B0G8</accession>
<proteinExistence type="predicted"/>
<dbReference type="AlphaFoldDB" id="A0A853B0G8"/>